<gene>
    <name evidence="2" type="ORF">CVLEPA_LOCUS9615</name>
</gene>
<dbReference type="Proteomes" id="UP001642483">
    <property type="component" value="Unassembled WGS sequence"/>
</dbReference>
<feature type="compositionally biased region" description="Basic and acidic residues" evidence="1">
    <location>
        <begin position="14"/>
        <end position="33"/>
    </location>
</feature>
<comment type="caution">
    <text evidence="2">The sequence shown here is derived from an EMBL/GenBank/DDBJ whole genome shotgun (WGS) entry which is preliminary data.</text>
</comment>
<evidence type="ECO:0000313" key="3">
    <source>
        <dbReference type="Proteomes" id="UP001642483"/>
    </source>
</evidence>
<organism evidence="2 3">
    <name type="scientific">Clavelina lepadiformis</name>
    <name type="common">Light-bulb sea squirt</name>
    <name type="synonym">Ascidia lepadiformis</name>
    <dbReference type="NCBI Taxonomy" id="159417"/>
    <lineage>
        <taxon>Eukaryota</taxon>
        <taxon>Metazoa</taxon>
        <taxon>Chordata</taxon>
        <taxon>Tunicata</taxon>
        <taxon>Ascidiacea</taxon>
        <taxon>Aplousobranchia</taxon>
        <taxon>Clavelinidae</taxon>
        <taxon>Clavelina</taxon>
    </lineage>
</organism>
<keyword evidence="3" id="KW-1185">Reference proteome</keyword>
<reference evidence="2 3" key="1">
    <citation type="submission" date="2024-02" db="EMBL/GenBank/DDBJ databases">
        <authorList>
            <person name="Daric V."/>
            <person name="Darras S."/>
        </authorList>
    </citation>
    <scope>NUCLEOTIDE SEQUENCE [LARGE SCALE GENOMIC DNA]</scope>
</reference>
<feature type="compositionally biased region" description="Polar residues" evidence="1">
    <location>
        <begin position="88"/>
        <end position="104"/>
    </location>
</feature>
<accession>A0ABP0FI87</accession>
<feature type="region of interest" description="Disordered" evidence="1">
    <location>
        <begin position="1"/>
        <end position="33"/>
    </location>
</feature>
<sequence length="116" mass="13002">MNNQVAIPLFDGSETNRERGKTPSMDSHDERSHKTLIAYQPIAARRFMASLPAAAVDIHEEMPHLIGGTLQGIQRHKFESRPQMASHRGTNSSSLIVKVNSTIRDYSPSHGKRIRK</sequence>
<proteinExistence type="predicted"/>
<dbReference type="EMBL" id="CAWYQH010000057">
    <property type="protein sequence ID" value="CAK8679373.1"/>
    <property type="molecule type" value="Genomic_DNA"/>
</dbReference>
<protein>
    <submittedName>
        <fullName evidence="2">Uncharacterized protein</fullName>
    </submittedName>
</protein>
<evidence type="ECO:0000256" key="1">
    <source>
        <dbReference type="SAM" id="MobiDB-lite"/>
    </source>
</evidence>
<evidence type="ECO:0000313" key="2">
    <source>
        <dbReference type="EMBL" id="CAK8679373.1"/>
    </source>
</evidence>
<name>A0ABP0FI87_CLALP</name>
<feature type="region of interest" description="Disordered" evidence="1">
    <location>
        <begin position="79"/>
        <end position="116"/>
    </location>
</feature>